<evidence type="ECO:0008006" key="4">
    <source>
        <dbReference type="Google" id="ProtNLM"/>
    </source>
</evidence>
<feature type="non-terminal residue" evidence="2">
    <location>
        <position position="1"/>
    </location>
</feature>
<proteinExistence type="predicted"/>
<dbReference type="Proteomes" id="UP001432322">
    <property type="component" value="Unassembled WGS sequence"/>
</dbReference>
<protein>
    <recommendedName>
        <fullName evidence="4">Ribosomal protein</fullName>
    </recommendedName>
</protein>
<sequence length="139" mass="15057">LQYASSIIDRAGAVPLPLGTLVVRGRRTGGRSWRRVQEGPAGARLCGSDSEEDAKRQTGQSRTVRRGRLAEAADSQRGDGRDWWSAGSGADALRRLGEEGTRVGFLIDIDRYSSPFPSLSDTVFSIPVVSITWPFPALL</sequence>
<keyword evidence="3" id="KW-1185">Reference proteome</keyword>
<organism evidence="2 3">
    <name type="scientific">Pristionchus fissidentatus</name>
    <dbReference type="NCBI Taxonomy" id="1538716"/>
    <lineage>
        <taxon>Eukaryota</taxon>
        <taxon>Metazoa</taxon>
        <taxon>Ecdysozoa</taxon>
        <taxon>Nematoda</taxon>
        <taxon>Chromadorea</taxon>
        <taxon>Rhabditida</taxon>
        <taxon>Rhabditina</taxon>
        <taxon>Diplogasteromorpha</taxon>
        <taxon>Diplogasteroidea</taxon>
        <taxon>Neodiplogasteridae</taxon>
        <taxon>Pristionchus</taxon>
    </lineage>
</organism>
<evidence type="ECO:0000256" key="1">
    <source>
        <dbReference type="SAM" id="MobiDB-lite"/>
    </source>
</evidence>
<evidence type="ECO:0000313" key="3">
    <source>
        <dbReference type="Proteomes" id="UP001432322"/>
    </source>
</evidence>
<accession>A0AAV5W6D0</accession>
<evidence type="ECO:0000313" key="2">
    <source>
        <dbReference type="EMBL" id="GMT27093.1"/>
    </source>
</evidence>
<name>A0AAV5W6D0_9BILA</name>
<gene>
    <name evidence="2" type="ORF">PFISCL1PPCAC_18390</name>
</gene>
<reference evidence="2" key="1">
    <citation type="submission" date="2023-10" db="EMBL/GenBank/DDBJ databases">
        <title>Genome assembly of Pristionchus species.</title>
        <authorList>
            <person name="Yoshida K."/>
            <person name="Sommer R.J."/>
        </authorList>
    </citation>
    <scope>NUCLEOTIDE SEQUENCE</scope>
    <source>
        <strain evidence="2">RS5133</strain>
    </source>
</reference>
<feature type="compositionally biased region" description="Basic and acidic residues" evidence="1">
    <location>
        <begin position="68"/>
        <end position="82"/>
    </location>
</feature>
<dbReference type="EMBL" id="BTSY01000005">
    <property type="protein sequence ID" value="GMT27093.1"/>
    <property type="molecule type" value="Genomic_DNA"/>
</dbReference>
<comment type="caution">
    <text evidence="2">The sequence shown here is derived from an EMBL/GenBank/DDBJ whole genome shotgun (WGS) entry which is preliminary data.</text>
</comment>
<feature type="region of interest" description="Disordered" evidence="1">
    <location>
        <begin position="32"/>
        <end position="84"/>
    </location>
</feature>
<dbReference type="AlphaFoldDB" id="A0AAV5W6D0"/>